<name>A0ABM7LQ96_9ACTN</name>
<dbReference type="RefSeq" id="WP_189333434.1">
    <property type="nucleotide sequence ID" value="NZ_AP023356.1"/>
</dbReference>
<gene>
    <name evidence="2" type="ORF">Aiant_20730</name>
</gene>
<evidence type="ECO:0000259" key="1">
    <source>
        <dbReference type="Pfam" id="PF19809"/>
    </source>
</evidence>
<keyword evidence="3" id="KW-1185">Reference proteome</keyword>
<organism evidence="2 3">
    <name type="scientific">Actinoplanes ianthinogenes</name>
    <dbReference type="NCBI Taxonomy" id="122358"/>
    <lineage>
        <taxon>Bacteria</taxon>
        <taxon>Bacillati</taxon>
        <taxon>Actinomycetota</taxon>
        <taxon>Actinomycetes</taxon>
        <taxon>Micromonosporales</taxon>
        <taxon>Micromonosporaceae</taxon>
        <taxon>Actinoplanes</taxon>
    </lineage>
</organism>
<dbReference type="InterPro" id="IPR046259">
    <property type="entry name" value="DUF6292"/>
</dbReference>
<sequence>MADERMPSAHPDPLLDRLRPYLTDTVAALIAAGYHVQGSWLDPRNPRDATIRLDGGTALVWDEEAGWRRGLFLGGAPGLRTRLDRVAWLGAEVLPDPRAVAHLAAHDRERRFRSCQDLCDGFDDHLRTRHG</sequence>
<evidence type="ECO:0000313" key="2">
    <source>
        <dbReference type="EMBL" id="BCJ41416.1"/>
    </source>
</evidence>
<dbReference type="Pfam" id="PF19809">
    <property type="entry name" value="DUF6292"/>
    <property type="match status" value="1"/>
</dbReference>
<dbReference type="EMBL" id="AP023356">
    <property type="protein sequence ID" value="BCJ41416.1"/>
    <property type="molecule type" value="Genomic_DNA"/>
</dbReference>
<protein>
    <recommendedName>
        <fullName evidence="1">DUF6292 domain-containing protein</fullName>
    </recommendedName>
</protein>
<accession>A0ABM7LQ96</accession>
<feature type="domain" description="DUF6292" evidence="1">
    <location>
        <begin position="21"/>
        <end position="105"/>
    </location>
</feature>
<dbReference type="Proteomes" id="UP000676967">
    <property type="component" value="Chromosome"/>
</dbReference>
<proteinExistence type="predicted"/>
<reference evidence="2 3" key="1">
    <citation type="submission" date="2020-08" db="EMBL/GenBank/DDBJ databases">
        <title>Whole genome shotgun sequence of Actinoplanes ianthinogenes NBRC 13996.</title>
        <authorList>
            <person name="Komaki H."/>
            <person name="Tamura T."/>
        </authorList>
    </citation>
    <scope>NUCLEOTIDE SEQUENCE [LARGE SCALE GENOMIC DNA]</scope>
    <source>
        <strain evidence="2 3">NBRC 13996</strain>
    </source>
</reference>
<evidence type="ECO:0000313" key="3">
    <source>
        <dbReference type="Proteomes" id="UP000676967"/>
    </source>
</evidence>